<dbReference type="SUPFAM" id="SSF161098">
    <property type="entry name" value="MetI-like"/>
    <property type="match status" value="1"/>
</dbReference>
<evidence type="ECO:0000313" key="9">
    <source>
        <dbReference type="EMBL" id="GAA5136892.1"/>
    </source>
</evidence>
<feature type="transmembrane region" description="Helical" evidence="7">
    <location>
        <begin position="166"/>
        <end position="189"/>
    </location>
</feature>
<dbReference type="Proteomes" id="UP001500804">
    <property type="component" value="Unassembled WGS sequence"/>
</dbReference>
<dbReference type="CDD" id="cd06261">
    <property type="entry name" value="TM_PBP2"/>
    <property type="match status" value="1"/>
</dbReference>
<evidence type="ECO:0000256" key="3">
    <source>
        <dbReference type="ARBA" id="ARBA00022475"/>
    </source>
</evidence>
<evidence type="ECO:0000256" key="4">
    <source>
        <dbReference type="ARBA" id="ARBA00022692"/>
    </source>
</evidence>
<accession>A0ABP9NYK7</accession>
<evidence type="ECO:0000256" key="6">
    <source>
        <dbReference type="ARBA" id="ARBA00023136"/>
    </source>
</evidence>
<evidence type="ECO:0000256" key="7">
    <source>
        <dbReference type="RuleBase" id="RU363032"/>
    </source>
</evidence>
<feature type="transmembrane region" description="Helical" evidence="7">
    <location>
        <begin position="80"/>
        <end position="106"/>
    </location>
</feature>
<feature type="transmembrane region" description="Helical" evidence="7">
    <location>
        <begin position="274"/>
        <end position="297"/>
    </location>
</feature>
<dbReference type="PANTHER" id="PTHR43227">
    <property type="entry name" value="BLL4140 PROTEIN"/>
    <property type="match status" value="1"/>
</dbReference>
<evidence type="ECO:0000313" key="10">
    <source>
        <dbReference type="Proteomes" id="UP001500804"/>
    </source>
</evidence>
<feature type="transmembrane region" description="Helical" evidence="7">
    <location>
        <begin position="21"/>
        <end position="47"/>
    </location>
</feature>
<dbReference type="PROSITE" id="PS50928">
    <property type="entry name" value="ABC_TM1"/>
    <property type="match status" value="1"/>
</dbReference>
<keyword evidence="6 7" id="KW-0472">Membrane</keyword>
<feature type="transmembrane region" description="Helical" evidence="7">
    <location>
        <begin position="118"/>
        <end position="139"/>
    </location>
</feature>
<keyword evidence="5 7" id="KW-1133">Transmembrane helix</keyword>
<protein>
    <submittedName>
        <fullName evidence="9">Sugar ABC transporter permease</fullName>
    </submittedName>
</protein>
<dbReference type="EMBL" id="BAABJO010000035">
    <property type="protein sequence ID" value="GAA5136892.1"/>
    <property type="molecule type" value="Genomic_DNA"/>
</dbReference>
<dbReference type="PANTHER" id="PTHR43227:SF8">
    <property type="entry name" value="DIACETYLCHITOBIOSE UPTAKE SYSTEM PERMEASE PROTEIN DASB"/>
    <property type="match status" value="1"/>
</dbReference>
<gene>
    <name evidence="9" type="ORF">GCM10023320_68760</name>
</gene>
<keyword evidence="10" id="KW-1185">Reference proteome</keyword>
<keyword evidence="4 7" id="KW-0812">Transmembrane</keyword>
<dbReference type="Pfam" id="PF00528">
    <property type="entry name" value="BPD_transp_1"/>
    <property type="match status" value="1"/>
</dbReference>
<dbReference type="RefSeq" id="WP_345610973.1">
    <property type="nucleotide sequence ID" value="NZ_BAABJO010000035.1"/>
</dbReference>
<dbReference type="InterPro" id="IPR050809">
    <property type="entry name" value="UgpAE/MalFG_permease"/>
</dbReference>
<comment type="subcellular location">
    <subcellularLocation>
        <location evidence="1 7">Cell membrane</location>
        <topology evidence="1 7">Multi-pass membrane protein</topology>
    </subcellularLocation>
</comment>
<keyword evidence="3" id="KW-1003">Cell membrane</keyword>
<dbReference type="InterPro" id="IPR035906">
    <property type="entry name" value="MetI-like_sf"/>
</dbReference>
<feature type="transmembrane region" description="Helical" evidence="7">
    <location>
        <begin position="216"/>
        <end position="233"/>
    </location>
</feature>
<dbReference type="InterPro" id="IPR000515">
    <property type="entry name" value="MetI-like"/>
</dbReference>
<name>A0ABP9NYK7_9PSEU</name>
<evidence type="ECO:0000256" key="5">
    <source>
        <dbReference type="ARBA" id="ARBA00022989"/>
    </source>
</evidence>
<keyword evidence="2 7" id="KW-0813">Transport</keyword>
<evidence type="ECO:0000256" key="2">
    <source>
        <dbReference type="ARBA" id="ARBA00022448"/>
    </source>
</evidence>
<evidence type="ECO:0000259" key="8">
    <source>
        <dbReference type="PROSITE" id="PS50928"/>
    </source>
</evidence>
<evidence type="ECO:0000256" key="1">
    <source>
        <dbReference type="ARBA" id="ARBA00004651"/>
    </source>
</evidence>
<proteinExistence type="inferred from homology"/>
<sequence length="310" mass="34054">MTSIVQKAPPGVGRRLWQARWPYLFLLPTAVLYGLFTLWPVAASWWYSFLSWSGFEGEKTFVGLQNYRDVLADPLFWNSFGITMLFMVVTVPLRVALGLAIALLLNHPRLPFQRLFRTAFFLPVVTTTAIVGVVMQFVFDPSDGPVADVLRGAGVPGVDFLGSPDAAIWTVIAVHTWKWVGVTMIYWLAALQTVPRDVLEAAQVDGATGWQSFRHVTAPMLIPFFVIITLLTIEQNLQVFDLVMTMTGGGPFYATEVIELYIYRWAFAATVPELGFASAAAVVLGLVLLVVGIGQLVGVRAARRTAGGDA</sequence>
<reference evidence="10" key="1">
    <citation type="journal article" date="2019" name="Int. J. Syst. Evol. Microbiol.">
        <title>The Global Catalogue of Microorganisms (GCM) 10K type strain sequencing project: providing services to taxonomists for standard genome sequencing and annotation.</title>
        <authorList>
            <consortium name="The Broad Institute Genomics Platform"/>
            <consortium name="The Broad Institute Genome Sequencing Center for Infectious Disease"/>
            <person name="Wu L."/>
            <person name="Ma J."/>
        </authorList>
    </citation>
    <scope>NUCLEOTIDE SEQUENCE [LARGE SCALE GENOMIC DNA]</scope>
    <source>
        <strain evidence="10">JCM 18302</strain>
    </source>
</reference>
<feature type="domain" description="ABC transmembrane type-1" evidence="8">
    <location>
        <begin position="80"/>
        <end position="295"/>
    </location>
</feature>
<organism evidence="9 10">
    <name type="scientific">Pseudonocardia adelaidensis</name>
    <dbReference type="NCBI Taxonomy" id="648754"/>
    <lineage>
        <taxon>Bacteria</taxon>
        <taxon>Bacillati</taxon>
        <taxon>Actinomycetota</taxon>
        <taxon>Actinomycetes</taxon>
        <taxon>Pseudonocardiales</taxon>
        <taxon>Pseudonocardiaceae</taxon>
        <taxon>Pseudonocardia</taxon>
    </lineage>
</organism>
<comment type="caution">
    <text evidence="9">The sequence shown here is derived from an EMBL/GenBank/DDBJ whole genome shotgun (WGS) entry which is preliminary data.</text>
</comment>
<dbReference type="Gene3D" id="1.10.3720.10">
    <property type="entry name" value="MetI-like"/>
    <property type="match status" value="1"/>
</dbReference>
<comment type="similarity">
    <text evidence="7">Belongs to the binding-protein-dependent transport system permease family.</text>
</comment>